<organism evidence="3 4">
    <name type="scientific">Syphacia muris</name>
    <dbReference type="NCBI Taxonomy" id="451379"/>
    <lineage>
        <taxon>Eukaryota</taxon>
        <taxon>Metazoa</taxon>
        <taxon>Ecdysozoa</taxon>
        <taxon>Nematoda</taxon>
        <taxon>Chromadorea</taxon>
        <taxon>Rhabditida</taxon>
        <taxon>Spirurina</taxon>
        <taxon>Oxyuridomorpha</taxon>
        <taxon>Oxyuroidea</taxon>
        <taxon>Oxyuridae</taxon>
        <taxon>Syphacia</taxon>
    </lineage>
</organism>
<dbReference type="GO" id="GO:0045814">
    <property type="term" value="P:negative regulation of gene expression, epigenetic"/>
    <property type="evidence" value="ECO:0007669"/>
    <property type="project" value="InterPro"/>
</dbReference>
<evidence type="ECO:0000313" key="4">
    <source>
        <dbReference type="WBParaSite" id="SMUV_0000297801-mRNA-1"/>
    </source>
</evidence>
<feature type="compositionally biased region" description="Polar residues" evidence="1">
    <location>
        <begin position="694"/>
        <end position="720"/>
    </location>
</feature>
<dbReference type="InterPro" id="IPR022188">
    <property type="entry name" value="TASOR_DUF3715"/>
</dbReference>
<proteinExistence type="predicted"/>
<reference evidence="4" key="1">
    <citation type="submission" date="2017-02" db="UniProtKB">
        <authorList>
            <consortium name="WormBaseParasite"/>
        </authorList>
    </citation>
    <scope>IDENTIFICATION</scope>
</reference>
<feature type="region of interest" description="Disordered" evidence="1">
    <location>
        <begin position="873"/>
        <end position="901"/>
    </location>
</feature>
<dbReference type="Pfam" id="PF12509">
    <property type="entry name" value="DUF3715"/>
    <property type="match status" value="1"/>
</dbReference>
<feature type="region of interest" description="Disordered" evidence="1">
    <location>
        <begin position="415"/>
        <end position="446"/>
    </location>
</feature>
<dbReference type="STRING" id="451379.A0A0N5AFD0"/>
<evidence type="ECO:0000256" key="1">
    <source>
        <dbReference type="SAM" id="MobiDB-lite"/>
    </source>
</evidence>
<protein>
    <submittedName>
        <fullName evidence="4">DUF3715 domain-containing protein</fullName>
    </submittedName>
</protein>
<dbReference type="Proteomes" id="UP000046393">
    <property type="component" value="Unplaced"/>
</dbReference>
<evidence type="ECO:0000313" key="3">
    <source>
        <dbReference type="Proteomes" id="UP000046393"/>
    </source>
</evidence>
<dbReference type="PANTHER" id="PTHR16207:SF11">
    <property type="entry name" value="SET DOMAIN-CONTAINING PROTEIN"/>
    <property type="match status" value="1"/>
</dbReference>
<dbReference type="AlphaFoldDB" id="A0A0N5AFD0"/>
<dbReference type="GO" id="GO:0005654">
    <property type="term" value="C:nucleoplasm"/>
    <property type="evidence" value="ECO:0007669"/>
    <property type="project" value="TreeGrafter"/>
</dbReference>
<dbReference type="PANTHER" id="PTHR16207">
    <property type="entry name" value="SET DOMAIN-CONTAINING PROTEIN"/>
    <property type="match status" value="1"/>
</dbReference>
<feature type="region of interest" description="Disordered" evidence="1">
    <location>
        <begin position="683"/>
        <end position="724"/>
    </location>
</feature>
<sequence length="983" mass="108932">MLSTLSQYVIPRKVAVQRNDQLKEDEFRFTEVPSTSERFREVYAPIVFEKLRDKLSDSGVSAEISYAFMIVGNNAREIDLIAKESLWTGNVAVGDLGTPRKGVYLSESPDLTTPASFIEETTSLRIFAFKVLKGKSKSVALGSYEMEPSFGYNSHVSNPPPEPSLLTRHELYRYNQIYLFELQDSVHYSTHPSNVLPFALYTVQFSSLLNNVAKKIPVVVWRGKLAIKDRVYGSLRMISPMGVAIKPFLLMPQMQIEQLIDWSDCIKSPIMVELLAVPLAGELGVRKELVLKNQQRFVSYFTLEPEESKSAFDHFFDFMRIQSLVAFVNLDGYSSLILIPEGFLSILLALPFKSGSVFHCLYVSSMSMLYGHFVPCAVSEVAEFDSDPLLGEKVDGIDVAVHRIAREIFPSEWLKHDAGGDDEDSLSPSERCPHPNATPEQHSPVEMEVDKVDESRGITQAKISVRPGETSSVEIENLAAVVPESNQKTVQVSQRAPDPRRKRHLQISKDLPLPKLSDKPIEDIKAFVEGISRSKAENEKTTVNSEISEKIAKRENEDVAVKCRISDESSADAHSEKTDIADTSTEGALVIDDDLESPASPPPENGVYVAPASKIIPVSSEQSRFDTPLEGPSKLYRAPQVSLFPDTLKDFLNSPASVKQINQLASEDQETKIESENPLEMRVSDADERKERTNLTTKVESMAPNETKSLASDTAPNNQASDDDLIRASSKDVDLRFMKVGVGPLANGALSVQRFGNLTTTESSKTVINLLTPFAGNSKDRDDRVLLSSRTKENVYGVGATRVPSYLLPSTSKANESSINELHMSKASGQSRDFTSSNQTVNCNSWNTMALDLTRPPPPIASAQRAVGYGSEKHQLPSHTLPDIHRRPPKNNTSLYPAPSSRMRQITAQPGMRTFGFFNPVGNKMPMPPPPPPFSKQPAGRGKLFFSQVYPHSNLCRPRSQGPIPRLQRSGRFPNTQVCNIIS</sequence>
<accession>A0A0N5AFD0</accession>
<feature type="compositionally biased region" description="Basic and acidic residues" evidence="1">
    <location>
        <begin position="683"/>
        <end position="693"/>
    </location>
</feature>
<dbReference type="WBParaSite" id="SMUV_0000297801-mRNA-1">
    <property type="protein sequence ID" value="SMUV_0000297801-mRNA-1"/>
    <property type="gene ID" value="SMUV_0000297801"/>
</dbReference>
<dbReference type="InterPro" id="IPR046432">
    <property type="entry name" value="TASOR"/>
</dbReference>
<name>A0A0N5AFD0_9BILA</name>
<feature type="domain" description="TASOR pseudo-PARP" evidence="2">
    <location>
        <begin position="77"/>
        <end position="197"/>
    </location>
</feature>
<evidence type="ECO:0000259" key="2">
    <source>
        <dbReference type="Pfam" id="PF12509"/>
    </source>
</evidence>
<keyword evidence="3" id="KW-1185">Reference proteome</keyword>